<evidence type="ECO:0000313" key="2">
    <source>
        <dbReference type="EMBL" id="COY36518.1"/>
    </source>
</evidence>
<dbReference type="Proteomes" id="UP000039021">
    <property type="component" value="Unassembled WGS sequence"/>
</dbReference>
<organism evidence="2 3">
    <name type="scientific">Mycobacterium tuberculosis</name>
    <dbReference type="NCBI Taxonomy" id="1773"/>
    <lineage>
        <taxon>Bacteria</taxon>
        <taxon>Bacillati</taxon>
        <taxon>Actinomycetota</taxon>
        <taxon>Actinomycetes</taxon>
        <taxon>Mycobacteriales</taxon>
        <taxon>Mycobacteriaceae</taxon>
        <taxon>Mycobacterium</taxon>
        <taxon>Mycobacterium tuberculosis complex</taxon>
    </lineage>
</organism>
<evidence type="ECO:0000313" key="3">
    <source>
        <dbReference type="Proteomes" id="UP000039021"/>
    </source>
</evidence>
<feature type="compositionally biased region" description="Low complexity" evidence="1">
    <location>
        <begin position="1"/>
        <end position="31"/>
    </location>
</feature>
<dbReference type="EMBL" id="CSBK01001151">
    <property type="protein sequence ID" value="COY36518.1"/>
    <property type="molecule type" value="Genomic_DNA"/>
</dbReference>
<gene>
    <name evidence="2" type="ORF">ERS007739_02491</name>
</gene>
<reference evidence="3" key="1">
    <citation type="submission" date="2015-03" db="EMBL/GenBank/DDBJ databases">
        <authorList>
            <consortium name="Pathogen Informatics"/>
        </authorList>
    </citation>
    <scope>NUCLEOTIDE SEQUENCE [LARGE SCALE GENOMIC DNA]</scope>
    <source>
        <strain evidence="3">N09902308</strain>
    </source>
</reference>
<dbReference type="AlphaFoldDB" id="A0A916PGL4"/>
<protein>
    <submittedName>
        <fullName evidence="2">Uncharacterized protein</fullName>
    </submittedName>
</protein>
<name>A0A916PGL4_MYCTX</name>
<accession>A0A916PGL4</accession>
<evidence type="ECO:0000256" key="1">
    <source>
        <dbReference type="SAM" id="MobiDB-lite"/>
    </source>
</evidence>
<feature type="region of interest" description="Disordered" evidence="1">
    <location>
        <begin position="1"/>
        <end position="55"/>
    </location>
</feature>
<sequence length="55" mass="5841">MLSESGTIESSSRSWPVISGSSPGLTTGGLSKQLDGRNDRKSRTYWYAAASDSTT</sequence>
<comment type="caution">
    <text evidence="2">The sequence shown here is derived from an EMBL/GenBank/DDBJ whole genome shotgun (WGS) entry which is preliminary data.</text>
</comment>
<proteinExistence type="predicted"/>